<evidence type="ECO:0000313" key="2">
    <source>
        <dbReference type="Proteomes" id="UP000218334"/>
    </source>
</evidence>
<proteinExistence type="predicted"/>
<sequence>MLPLSLITDLRDGIQIHTDAHAESIRQTLDGLQLKLCEYDAEINVLEDTMANLKKGRADLAHSISVYKSYLAPIRRLPVELLGEIFSEVCAFPFGNAVCETLRSPAQTPLLIASVCSHWRSICLSFPQLWSVMFVDADDINLSVSTKILLSLYQQRSSSKLTTIGISAQFLQNSGIPLAKLTKIICPLTCL</sequence>
<keyword evidence="2" id="KW-1185">Reference proteome</keyword>
<dbReference type="AlphaFoldDB" id="A0A2H3B2S4"/>
<organism evidence="1 2">
    <name type="scientific">Armillaria solidipes</name>
    <dbReference type="NCBI Taxonomy" id="1076256"/>
    <lineage>
        <taxon>Eukaryota</taxon>
        <taxon>Fungi</taxon>
        <taxon>Dikarya</taxon>
        <taxon>Basidiomycota</taxon>
        <taxon>Agaricomycotina</taxon>
        <taxon>Agaricomycetes</taxon>
        <taxon>Agaricomycetidae</taxon>
        <taxon>Agaricales</taxon>
        <taxon>Marasmiineae</taxon>
        <taxon>Physalacriaceae</taxon>
        <taxon>Armillaria</taxon>
    </lineage>
</organism>
<reference evidence="2" key="1">
    <citation type="journal article" date="2017" name="Nat. Ecol. Evol.">
        <title>Genome expansion and lineage-specific genetic innovations in the forest pathogenic fungi Armillaria.</title>
        <authorList>
            <person name="Sipos G."/>
            <person name="Prasanna A.N."/>
            <person name="Walter M.C."/>
            <person name="O'Connor E."/>
            <person name="Balint B."/>
            <person name="Krizsan K."/>
            <person name="Kiss B."/>
            <person name="Hess J."/>
            <person name="Varga T."/>
            <person name="Slot J."/>
            <person name="Riley R."/>
            <person name="Boka B."/>
            <person name="Rigling D."/>
            <person name="Barry K."/>
            <person name="Lee J."/>
            <person name="Mihaltcheva S."/>
            <person name="LaButti K."/>
            <person name="Lipzen A."/>
            <person name="Waldron R."/>
            <person name="Moloney N.M."/>
            <person name="Sperisen C."/>
            <person name="Kredics L."/>
            <person name="Vagvoelgyi C."/>
            <person name="Patrignani A."/>
            <person name="Fitzpatrick D."/>
            <person name="Nagy I."/>
            <person name="Doyle S."/>
            <person name="Anderson J.B."/>
            <person name="Grigoriev I.V."/>
            <person name="Gueldener U."/>
            <person name="Muensterkoetter M."/>
            <person name="Nagy L.G."/>
        </authorList>
    </citation>
    <scope>NUCLEOTIDE SEQUENCE [LARGE SCALE GENOMIC DNA]</scope>
    <source>
        <strain evidence="2">28-4</strain>
    </source>
</reference>
<protein>
    <submittedName>
        <fullName evidence="1">Uncharacterized protein</fullName>
    </submittedName>
</protein>
<gene>
    <name evidence="1" type="ORF">ARMSODRAFT_446205</name>
</gene>
<accession>A0A2H3B2S4</accession>
<name>A0A2H3B2S4_9AGAR</name>
<dbReference type="Gene3D" id="1.20.1280.50">
    <property type="match status" value="1"/>
</dbReference>
<dbReference type="Proteomes" id="UP000218334">
    <property type="component" value="Unassembled WGS sequence"/>
</dbReference>
<dbReference type="EMBL" id="KZ293447">
    <property type="protein sequence ID" value="PBK65171.1"/>
    <property type="molecule type" value="Genomic_DNA"/>
</dbReference>
<dbReference type="STRING" id="1076256.A0A2H3B2S4"/>
<evidence type="ECO:0000313" key="1">
    <source>
        <dbReference type="EMBL" id="PBK65171.1"/>
    </source>
</evidence>